<dbReference type="Proteomes" id="UP000317650">
    <property type="component" value="Chromosome 2"/>
</dbReference>
<evidence type="ECO:0000256" key="7">
    <source>
        <dbReference type="ARBA" id="ARBA00023136"/>
    </source>
</evidence>
<evidence type="ECO:0000313" key="9">
    <source>
        <dbReference type="EMBL" id="THU44436.1"/>
    </source>
</evidence>
<evidence type="ECO:0000256" key="2">
    <source>
        <dbReference type="ARBA" id="ARBA00009977"/>
    </source>
</evidence>
<gene>
    <name evidence="9" type="ORF">C4D60_Mb02t07350</name>
</gene>
<accession>A0A4V4H2H7</accession>
<comment type="caution">
    <text evidence="9">The sequence shown here is derived from an EMBL/GenBank/DDBJ whole genome shotgun (WGS) entry which is preliminary data.</text>
</comment>
<keyword evidence="3" id="KW-0813">Transport</keyword>
<organism evidence="9 10">
    <name type="scientific">Musa balbisiana</name>
    <name type="common">Banana</name>
    <dbReference type="NCBI Taxonomy" id="52838"/>
    <lineage>
        <taxon>Eukaryota</taxon>
        <taxon>Viridiplantae</taxon>
        <taxon>Streptophyta</taxon>
        <taxon>Embryophyta</taxon>
        <taxon>Tracheophyta</taxon>
        <taxon>Spermatophyta</taxon>
        <taxon>Magnoliopsida</taxon>
        <taxon>Liliopsida</taxon>
        <taxon>Zingiberales</taxon>
        <taxon>Musaceae</taxon>
        <taxon>Musa</taxon>
    </lineage>
</organism>
<dbReference type="GO" id="GO:0016020">
    <property type="term" value="C:membrane"/>
    <property type="evidence" value="ECO:0007669"/>
    <property type="project" value="UniProtKB-SubCell"/>
</dbReference>
<evidence type="ECO:0000256" key="3">
    <source>
        <dbReference type="ARBA" id="ARBA00022448"/>
    </source>
</evidence>
<comment type="similarity">
    <text evidence="2">Belongs to the GLUTAMINE DUMPER 1 (TC 9.B.60) family.</text>
</comment>
<dbReference type="GO" id="GO:0080143">
    <property type="term" value="P:regulation of amino acid export"/>
    <property type="evidence" value="ECO:0007669"/>
    <property type="project" value="InterPro"/>
</dbReference>
<dbReference type="EMBL" id="PYDT01000011">
    <property type="protein sequence ID" value="THU44436.1"/>
    <property type="molecule type" value="Genomic_DNA"/>
</dbReference>
<dbReference type="PANTHER" id="PTHR33228">
    <property type="entry name" value="PROTEIN GLUTAMINE DUMPER 4-RELATED"/>
    <property type="match status" value="1"/>
</dbReference>
<evidence type="ECO:0000256" key="4">
    <source>
        <dbReference type="ARBA" id="ARBA00022692"/>
    </source>
</evidence>
<protein>
    <recommendedName>
        <fullName evidence="11">Protein GLUTAMINE DUMPER 4</fullName>
    </recommendedName>
</protein>
<evidence type="ECO:0000256" key="6">
    <source>
        <dbReference type="ARBA" id="ARBA00022989"/>
    </source>
</evidence>
<proteinExistence type="inferred from homology"/>
<keyword evidence="10" id="KW-1185">Reference proteome</keyword>
<keyword evidence="4 8" id="KW-0812">Transmembrane</keyword>
<dbReference type="AlphaFoldDB" id="A0A4V4H2H7"/>
<keyword evidence="7 8" id="KW-0472">Membrane</keyword>
<keyword evidence="6 8" id="KW-1133">Transmembrane helix</keyword>
<keyword evidence="5" id="KW-0029">Amino-acid transport</keyword>
<evidence type="ECO:0000256" key="5">
    <source>
        <dbReference type="ARBA" id="ARBA00022970"/>
    </source>
</evidence>
<evidence type="ECO:0000256" key="8">
    <source>
        <dbReference type="SAM" id="Phobius"/>
    </source>
</evidence>
<evidence type="ECO:0000313" key="10">
    <source>
        <dbReference type="Proteomes" id="UP000317650"/>
    </source>
</evidence>
<sequence>MKPANLWRTPIPYLFGGLGAMGILIAIALVILLCSTSKSSSGEHSELSTLHEKATAVPSDMEPRILVVMAGDDMPTFIAKPASSSAPCH</sequence>
<feature type="transmembrane region" description="Helical" evidence="8">
    <location>
        <begin position="12"/>
        <end position="34"/>
    </location>
</feature>
<reference evidence="9 10" key="1">
    <citation type="journal article" date="2019" name="Nat. Plants">
        <title>Genome sequencing of Musa balbisiana reveals subgenome evolution and function divergence in polyploid bananas.</title>
        <authorList>
            <person name="Yao X."/>
        </authorList>
    </citation>
    <scope>NUCLEOTIDE SEQUENCE [LARGE SCALE GENOMIC DNA]</scope>
    <source>
        <strain evidence="10">cv. DH-PKW</strain>
        <tissue evidence="9">Leaves</tissue>
    </source>
</reference>
<dbReference type="GO" id="GO:0006865">
    <property type="term" value="P:amino acid transport"/>
    <property type="evidence" value="ECO:0007669"/>
    <property type="project" value="UniProtKB-KW"/>
</dbReference>
<comment type="subcellular location">
    <subcellularLocation>
        <location evidence="1">Membrane</location>
        <topology evidence="1">Single-pass membrane protein</topology>
    </subcellularLocation>
</comment>
<dbReference type="PANTHER" id="PTHR33228:SF49">
    <property type="entry name" value="PROTEIN GLUTAMINE DUMPER 5"/>
    <property type="match status" value="1"/>
</dbReference>
<dbReference type="InterPro" id="IPR040359">
    <property type="entry name" value="GDU"/>
</dbReference>
<name>A0A4V4H2H7_MUSBA</name>
<evidence type="ECO:0008006" key="11">
    <source>
        <dbReference type="Google" id="ProtNLM"/>
    </source>
</evidence>
<evidence type="ECO:0000256" key="1">
    <source>
        <dbReference type="ARBA" id="ARBA00004167"/>
    </source>
</evidence>